<dbReference type="SMART" id="SM00518">
    <property type="entry name" value="AP2Ec"/>
    <property type="match status" value="1"/>
</dbReference>
<accession>A0ABX8K0L9</accession>
<dbReference type="PROSITE" id="PS00730">
    <property type="entry name" value="AP_NUCLEASE_F2_2"/>
    <property type="match status" value="1"/>
</dbReference>
<feature type="binding site" evidence="9">
    <location>
        <position position="145"/>
    </location>
    <ligand>
        <name>Zn(2+)</name>
        <dbReference type="ChEBI" id="CHEBI:29105"/>
        <label>2</label>
    </ligand>
</feature>
<keyword evidence="2 9" id="KW-0540">Nuclease</keyword>
<feature type="binding site" evidence="9">
    <location>
        <position position="69"/>
    </location>
    <ligand>
        <name>Zn(2+)</name>
        <dbReference type="ChEBI" id="CHEBI:29105"/>
        <label>1</label>
    </ligand>
</feature>
<feature type="binding site" evidence="9">
    <location>
        <position position="109"/>
    </location>
    <ligand>
        <name>Zn(2+)</name>
        <dbReference type="ChEBI" id="CHEBI:29105"/>
        <label>1</label>
    </ligand>
</feature>
<dbReference type="Gene3D" id="3.20.20.150">
    <property type="entry name" value="Divalent-metal-dependent TIM barrel enzymes"/>
    <property type="match status" value="1"/>
</dbReference>
<keyword evidence="6 9" id="KW-0378">Hydrolase</keyword>
<dbReference type="NCBIfam" id="NF002199">
    <property type="entry name" value="PRK01060.1-4"/>
    <property type="match status" value="1"/>
</dbReference>
<dbReference type="CDD" id="cd00019">
    <property type="entry name" value="AP2Ec"/>
    <property type="match status" value="1"/>
</dbReference>
<evidence type="ECO:0000313" key="11">
    <source>
        <dbReference type="EMBL" id="QWW80858.1"/>
    </source>
</evidence>
<dbReference type="SUPFAM" id="SSF51658">
    <property type="entry name" value="Xylose isomerase-like"/>
    <property type="match status" value="1"/>
</dbReference>
<dbReference type="Proteomes" id="UP000683497">
    <property type="component" value="Chromosome"/>
</dbReference>
<proteinExistence type="inferred from homology"/>
<dbReference type="EMBL" id="CP076838">
    <property type="protein sequence ID" value="QWW80858.1"/>
    <property type="molecule type" value="Genomic_DNA"/>
</dbReference>
<comment type="similarity">
    <text evidence="1 9">Belongs to the AP endonuclease 2 family.</text>
</comment>
<evidence type="ECO:0000256" key="1">
    <source>
        <dbReference type="ARBA" id="ARBA00005340"/>
    </source>
</evidence>
<evidence type="ECO:0000259" key="10">
    <source>
        <dbReference type="Pfam" id="PF01261"/>
    </source>
</evidence>
<feature type="domain" description="Xylose isomerase-like TIM barrel" evidence="10">
    <location>
        <begin position="20"/>
        <end position="277"/>
    </location>
</feature>
<dbReference type="Pfam" id="PF01261">
    <property type="entry name" value="AP_endonuc_2"/>
    <property type="match status" value="1"/>
</dbReference>
<evidence type="ECO:0000313" key="12">
    <source>
        <dbReference type="Proteomes" id="UP000683497"/>
    </source>
</evidence>
<evidence type="ECO:0000256" key="6">
    <source>
        <dbReference type="ARBA" id="ARBA00022801"/>
    </source>
</evidence>
<dbReference type="InterPro" id="IPR018246">
    <property type="entry name" value="AP_endonuc_F2_Zn_BS"/>
</dbReference>
<protein>
    <recommendedName>
        <fullName evidence="9">Probable endonuclease 4</fullName>
        <ecNumber evidence="9">3.1.21.2</ecNumber>
    </recommendedName>
    <alternativeName>
        <fullName evidence="9">Endodeoxyribonuclease IV</fullName>
    </alternativeName>
    <alternativeName>
        <fullName evidence="9">Endonuclease IV</fullName>
    </alternativeName>
</protein>
<comment type="cofactor">
    <cofactor evidence="9">
        <name>Zn(2+)</name>
        <dbReference type="ChEBI" id="CHEBI:29105"/>
    </cofactor>
    <text evidence="9">Binds 3 Zn(2+) ions.</text>
</comment>
<evidence type="ECO:0000256" key="4">
    <source>
        <dbReference type="ARBA" id="ARBA00022759"/>
    </source>
</evidence>
<comment type="function">
    <text evidence="9">Endonuclease IV plays a role in DNA repair. It cleaves phosphodiester bonds at apurinic or apyrimidinic (AP) sites, generating a 3'-hydroxyl group and a 5'-terminal sugar phosphate.</text>
</comment>
<feature type="binding site" evidence="9">
    <location>
        <position position="182"/>
    </location>
    <ligand>
        <name>Zn(2+)</name>
        <dbReference type="ChEBI" id="CHEBI:29105"/>
        <label>3</label>
    </ligand>
</feature>
<keyword evidence="8 9" id="KW-0234">DNA repair</keyword>
<dbReference type="GO" id="GO:0008833">
    <property type="term" value="F:deoxyribonuclease IV (phage-T4-induced) activity"/>
    <property type="evidence" value="ECO:0007669"/>
    <property type="project" value="UniProtKB-EC"/>
</dbReference>
<feature type="binding site" evidence="9">
    <location>
        <position position="231"/>
    </location>
    <ligand>
        <name>Zn(2+)</name>
        <dbReference type="ChEBI" id="CHEBI:29105"/>
        <label>3</label>
    </ligand>
</feature>
<dbReference type="RefSeq" id="WP_040074784.1">
    <property type="nucleotide sequence ID" value="NZ_CP071383.1"/>
</dbReference>
<evidence type="ECO:0000256" key="5">
    <source>
        <dbReference type="ARBA" id="ARBA00022763"/>
    </source>
</evidence>
<feature type="binding site" evidence="9">
    <location>
        <position position="216"/>
    </location>
    <ligand>
        <name>Zn(2+)</name>
        <dbReference type="ChEBI" id="CHEBI:29105"/>
        <label>2</label>
    </ligand>
</feature>
<dbReference type="PANTHER" id="PTHR21445:SF0">
    <property type="entry name" value="APURINIC-APYRIMIDINIC ENDONUCLEASE"/>
    <property type="match status" value="1"/>
</dbReference>
<dbReference type="InterPro" id="IPR001719">
    <property type="entry name" value="AP_endonuc_2"/>
</dbReference>
<organism evidence="11 12">
    <name type="scientific">Leclercia pneumoniae</name>
    <dbReference type="NCBI Taxonomy" id="2815358"/>
    <lineage>
        <taxon>Bacteria</taxon>
        <taxon>Pseudomonadati</taxon>
        <taxon>Pseudomonadota</taxon>
        <taxon>Gammaproteobacteria</taxon>
        <taxon>Enterobacterales</taxon>
        <taxon>Enterobacteriaceae</taxon>
        <taxon>Leclercia</taxon>
    </lineage>
</organism>
<keyword evidence="12" id="KW-1185">Reference proteome</keyword>
<comment type="catalytic activity">
    <reaction evidence="9">
        <text>Endonucleolytic cleavage to 5'-phosphooligonucleotide end-products.</text>
        <dbReference type="EC" id="3.1.21.2"/>
    </reaction>
</comment>
<keyword evidence="3 9" id="KW-0479">Metal-binding</keyword>
<reference evidence="11 12" key="1">
    <citation type="submission" date="2021-06" db="EMBL/GenBank/DDBJ databases">
        <title>Leclercia pneumoniae sp. nov.</title>
        <authorList>
            <person name="Hoenemann M."/>
            <person name="Viehweger A."/>
            <person name="Dietze N."/>
        </authorList>
    </citation>
    <scope>NUCLEOTIDE SEQUENCE [LARGE SCALE GENOMIC DNA]</scope>
    <source>
        <strain evidence="12">49125</strain>
    </source>
</reference>
<feature type="binding site" evidence="9">
    <location>
        <position position="261"/>
    </location>
    <ligand>
        <name>Zn(2+)</name>
        <dbReference type="ChEBI" id="CHEBI:29105"/>
        <label>2</label>
    </ligand>
</feature>
<dbReference type="PROSITE" id="PS51432">
    <property type="entry name" value="AP_NUCLEASE_F2_4"/>
    <property type="match status" value="1"/>
</dbReference>
<evidence type="ECO:0000256" key="2">
    <source>
        <dbReference type="ARBA" id="ARBA00022722"/>
    </source>
</evidence>
<feature type="binding site" evidence="9">
    <location>
        <position position="229"/>
    </location>
    <ligand>
        <name>Zn(2+)</name>
        <dbReference type="ChEBI" id="CHEBI:29105"/>
        <label>3</label>
    </ligand>
</feature>
<keyword evidence="5 9" id="KW-0227">DNA damage</keyword>
<evidence type="ECO:0000256" key="8">
    <source>
        <dbReference type="ARBA" id="ARBA00023204"/>
    </source>
</evidence>
<evidence type="ECO:0000256" key="9">
    <source>
        <dbReference type="HAMAP-Rule" id="MF_00152"/>
    </source>
</evidence>
<dbReference type="EC" id="3.1.21.2" evidence="9"/>
<dbReference type="PANTHER" id="PTHR21445">
    <property type="entry name" value="ENDONUCLEASE IV ENDODEOXYRIBONUCLEASE IV"/>
    <property type="match status" value="1"/>
</dbReference>
<feature type="binding site" evidence="9">
    <location>
        <position position="145"/>
    </location>
    <ligand>
        <name>Zn(2+)</name>
        <dbReference type="ChEBI" id="CHEBI:29105"/>
        <label>1</label>
    </ligand>
</feature>
<keyword evidence="7 9" id="KW-0862">Zinc</keyword>
<sequence length="285" mass="31339">MKYVGAHVSAAGGLANAAIRAAEIEATAFALFTKNQRQWRAAPLSTQVIDDFKAACEKYHFGPGQILPHDSYLINLGHPVQEALDKSRDAFIDEMQRCEQLGLTLLNFHPGSHLSQIDESTCLARIAESINIALDKTQGVTAVIENTAGQGSNLGFKFEQLAEIIAGVEDKTRVGVCIDTCHAFAAGYDLRTTEETEKTFAEFERIVGFQYLRGMHLNDAKSAFGSRVDRHHSLGEGNIGHDAFRFIMQDARFDGIPMVLETINPDIWAEEIAWLKAQQTAEATA</sequence>
<dbReference type="NCBIfam" id="TIGR00587">
    <property type="entry name" value="nfo"/>
    <property type="match status" value="1"/>
</dbReference>
<dbReference type="PROSITE" id="PS00729">
    <property type="entry name" value="AP_NUCLEASE_F2_1"/>
    <property type="match status" value="1"/>
</dbReference>
<dbReference type="HAMAP" id="MF_00152">
    <property type="entry name" value="Nfo"/>
    <property type="match status" value="1"/>
</dbReference>
<evidence type="ECO:0000256" key="7">
    <source>
        <dbReference type="ARBA" id="ARBA00022833"/>
    </source>
</evidence>
<dbReference type="InterPro" id="IPR013022">
    <property type="entry name" value="Xyl_isomerase-like_TIM-brl"/>
</dbReference>
<keyword evidence="4 9" id="KW-0255">Endonuclease</keyword>
<feature type="binding site" evidence="9">
    <location>
        <position position="179"/>
    </location>
    <ligand>
        <name>Zn(2+)</name>
        <dbReference type="ChEBI" id="CHEBI:29105"/>
        <label>2</label>
    </ligand>
</feature>
<dbReference type="PROSITE" id="PS00731">
    <property type="entry name" value="AP_NUCLEASE_F2_3"/>
    <property type="match status" value="1"/>
</dbReference>
<gene>
    <name evidence="9 11" type="primary">nfo</name>
    <name evidence="11" type="ORF">KQ929_06405</name>
</gene>
<name>A0ABX8K0L9_9ENTR</name>
<dbReference type="InterPro" id="IPR036237">
    <property type="entry name" value="Xyl_isomerase-like_sf"/>
</dbReference>
<evidence type="ECO:0000256" key="3">
    <source>
        <dbReference type="ARBA" id="ARBA00022723"/>
    </source>
</evidence>